<proteinExistence type="predicted"/>
<evidence type="ECO:0000313" key="1">
    <source>
        <dbReference type="EMBL" id="WWD09824.1"/>
    </source>
</evidence>
<gene>
    <name evidence="1" type="ORF">V865_007952</name>
</gene>
<name>A0AAX4KUS4_9TREE</name>
<dbReference type="KEGG" id="ker:91106753"/>
<reference evidence="1 2" key="1">
    <citation type="submission" date="2024-01" db="EMBL/GenBank/DDBJ databases">
        <title>Comparative genomics of Cryptococcus and Kwoniella reveals pathogenesis evolution and contrasting modes of karyotype evolution via chromosome fusion or intercentromeric recombination.</title>
        <authorList>
            <person name="Coelho M.A."/>
            <person name="David-Palma M."/>
            <person name="Shea T."/>
            <person name="Bowers K."/>
            <person name="McGinley-Smith S."/>
            <person name="Mohammad A.W."/>
            <person name="Gnirke A."/>
            <person name="Yurkov A.M."/>
            <person name="Nowrousian M."/>
            <person name="Sun S."/>
            <person name="Cuomo C.A."/>
            <person name="Heitman J."/>
        </authorList>
    </citation>
    <scope>NUCLEOTIDE SEQUENCE [LARGE SCALE GENOMIC DNA]</scope>
    <source>
        <strain evidence="1 2">PYCC6329</strain>
    </source>
</reference>
<accession>A0AAX4KUS4</accession>
<dbReference type="EMBL" id="CP144091">
    <property type="protein sequence ID" value="WWD09824.1"/>
    <property type="molecule type" value="Genomic_DNA"/>
</dbReference>
<dbReference type="GeneID" id="91106753"/>
<organism evidence="1 2">
    <name type="scientific">Kwoniella europaea PYCC6329</name>
    <dbReference type="NCBI Taxonomy" id="1423913"/>
    <lineage>
        <taxon>Eukaryota</taxon>
        <taxon>Fungi</taxon>
        <taxon>Dikarya</taxon>
        <taxon>Basidiomycota</taxon>
        <taxon>Agaricomycotina</taxon>
        <taxon>Tremellomycetes</taxon>
        <taxon>Tremellales</taxon>
        <taxon>Cryptococcaceae</taxon>
        <taxon>Kwoniella</taxon>
    </lineage>
</organism>
<keyword evidence="2" id="KW-1185">Reference proteome</keyword>
<dbReference type="AlphaFoldDB" id="A0AAX4KUS4"/>
<protein>
    <submittedName>
        <fullName evidence="1">Uncharacterized protein</fullName>
    </submittedName>
</protein>
<dbReference type="Proteomes" id="UP001358614">
    <property type="component" value="Chromosome 3"/>
</dbReference>
<evidence type="ECO:0000313" key="2">
    <source>
        <dbReference type="Proteomes" id="UP001358614"/>
    </source>
</evidence>
<dbReference type="RefSeq" id="XP_066087791.1">
    <property type="nucleotide sequence ID" value="XM_066231694.1"/>
</dbReference>
<sequence length="201" mass="22820">MYNERTQQEVDDLVLGKISVLPEECSDFARKFMTNSDKFEDEFQQWVSQTVGENGQDVQVDASRAIVALGVEPTRQVVQGIFDANQELDRKRTQKRIQVISSSGVDSAQQTKLDAESLQHVLALAWDMYKAYGGNHHLKVERPQFEFDDVDPWSIPSYDDCGSTAVSSSDEEEDGVEVMYDVVTIPVLEQWTIFVDEFEDP</sequence>